<gene>
    <name evidence="2" type="ORF">EVAR_100095_1</name>
</gene>
<sequence>MFKQENASFHLKTRRPLWRGEGGAGAAHVHPIPSVKSSCSDNSPSFFVSTRVGILQDVNFSMIVTASWFAVQLIIRVVIIGLTCEYFNIQIKKTRQICQNFYNCEDPLVRRHTKNIVRICQIRLEKPIICGVFRADARLPLRLLALTTTYTVVLLQFAYSQDNGGAATPTVAMIYNETIAMSYK</sequence>
<proteinExistence type="predicted"/>
<evidence type="ECO:0000313" key="2">
    <source>
        <dbReference type="EMBL" id="GBP79133.1"/>
    </source>
</evidence>
<keyword evidence="1" id="KW-0812">Transmembrane</keyword>
<evidence type="ECO:0000256" key="1">
    <source>
        <dbReference type="SAM" id="Phobius"/>
    </source>
</evidence>
<keyword evidence="1" id="KW-0472">Membrane</keyword>
<accession>A0A4C1YVY0</accession>
<organism evidence="2 3">
    <name type="scientific">Eumeta variegata</name>
    <name type="common">Bagworm moth</name>
    <name type="synonym">Eumeta japonica</name>
    <dbReference type="NCBI Taxonomy" id="151549"/>
    <lineage>
        <taxon>Eukaryota</taxon>
        <taxon>Metazoa</taxon>
        <taxon>Ecdysozoa</taxon>
        <taxon>Arthropoda</taxon>
        <taxon>Hexapoda</taxon>
        <taxon>Insecta</taxon>
        <taxon>Pterygota</taxon>
        <taxon>Neoptera</taxon>
        <taxon>Endopterygota</taxon>
        <taxon>Lepidoptera</taxon>
        <taxon>Glossata</taxon>
        <taxon>Ditrysia</taxon>
        <taxon>Tineoidea</taxon>
        <taxon>Psychidae</taxon>
        <taxon>Oiketicinae</taxon>
        <taxon>Eumeta</taxon>
    </lineage>
</organism>
<evidence type="ECO:0000313" key="3">
    <source>
        <dbReference type="Proteomes" id="UP000299102"/>
    </source>
</evidence>
<name>A0A4C1YVY0_EUMVA</name>
<dbReference type="Proteomes" id="UP000299102">
    <property type="component" value="Unassembled WGS sequence"/>
</dbReference>
<keyword evidence="3" id="KW-1185">Reference proteome</keyword>
<feature type="transmembrane region" description="Helical" evidence="1">
    <location>
        <begin position="66"/>
        <end position="87"/>
    </location>
</feature>
<keyword evidence="1" id="KW-1133">Transmembrane helix</keyword>
<reference evidence="2 3" key="1">
    <citation type="journal article" date="2019" name="Commun. Biol.">
        <title>The bagworm genome reveals a unique fibroin gene that provides high tensile strength.</title>
        <authorList>
            <person name="Kono N."/>
            <person name="Nakamura H."/>
            <person name="Ohtoshi R."/>
            <person name="Tomita M."/>
            <person name="Numata K."/>
            <person name="Arakawa K."/>
        </authorList>
    </citation>
    <scope>NUCLEOTIDE SEQUENCE [LARGE SCALE GENOMIC DNA]</scope>
</reference>
<evidence type="ECO:0008006" key="4">
    <source>
        <dbReference type="Google" id="ProtNLM"/>
    </source>
</evidence>
<dbReference type="AlphaFoldDB" id="A0A4C1YVY0"/>
<protein>
    <recommendedName>
        <fullName evidence="4">Gustatory receptor</fullName>
    </recommendedName>
</protein>
<dbReference type="EMBL" id="BGZK01001402">
    <property type="protein sequence ID" value="GBP79133.1"/>
    <property type="molecule type" value="Genomic_DNA"/>
</dbReference>
<comment type="caution">
    <text evidence="2">The sequence shown here is derived from an EMBL/GenBank/DDBJ whole genome shotgun (WGS) entry which is preliminary data.</text>
</comment>